<name>A0A2T4Z2D5_9HYPH</name>
<dbReference type="EMBL" id="PZZL01000005">
    <property type="protein sequence ID" value="PTM54918.1"/>
    <property type="molecule type" value="Genomic_DNA"/>
</dbReference>
<evidence type="ECO:0000313" key="1">
    <source>
        <dbReference type="EMBL" id="PTM54918.1"/>
    </source>
</evidence>
<accession>A0A2T4Z2D5</accession>
<sequence>MLVEMLGLLLVLFALGILVFWQFSAIEKRDRVIRDLQAELRLAGASGPQQPRDGLMS</sequence>
<keyword evidence="2" id="KW-1185">Reference proteome</keyword>
<dbReference type="RefSeq" id="WP_170118230.1">
    <property type="nucleotide sequence ID" value="NZ_PZZL01000005.1"/>
</dbReference>
<protein>
    <submittedName>
        <fullName evidence="1">Uncharacterized protein</fullName>
    </submittedName>
</protein>
<dbReference type="AlphaFoldDB" id="A0A2T4Z2D5"/>
<comment type="caution">
    <text evidence="1">The sequence shown here is derived from an EMBL/GenBank/DDBJ whole genome shotgun (WGS) entry which is preliminary data.</text>
</comment>
<gene>
    <name evidence="1" type="ORF">C8P69_10568</name>
</gene>
<organism evidence="1 2">
    <name type="scientific">Phreatobacter oligotrophus</name>
    <dbReference type="NCBI Taxonomy" id="1122261"/>
    <lineage>
        <taxon>Bacteria</taxon>
        <taxon>Pseudomonadati</taxon>
        <taxon>Pseudomonadota</taxon>
        <taxon>Alphaproteobacteria</taxon>
        <taxon>Hyphomicrobiales</taxon>
        <taxon>Phreatobacteraceae</taxon>
        <taxon>Phreatobacter</taxon>
    </lineage>
</organism>
<proteinExistence type="predicted"/>
<dbReference type="Proteomes" id="UP000241808">
    <property type="component" value="Unassembled WGS sequence"/>
</dbReference>
<evidence type="ECO:0000313" key="2">
    <source>
        <dbReference type="Proteomes" id="UP000241808"/>
    </source>
</evidence>
<reference evidence="1 2" key="1">
    <citation type="submission" date="2018-04" db="EMBL/GenBank/DDBJ databases">
        <title>Genomic Encyclopedia of Archaeal and Bacterial Type Strains, Phase II (KMG-II): from individual species to whole genera.</title>
        <authorList>
            <person name="Goeker M."/>
        </authorList>
    </citation>
    <scope>NUCLEOTIDE SEQUENCE [LARGE SCALE GENOMIC DNA]</scope>
    <source>
        <strain evidence="1 2">DSM 25521</strain>
    </source>
</reference>